<dbReference type="RefSeq" id="XP_062764199.1">
    <property type="nucleotide sequence ID" value="XM_062912964.1"/>
</dbReference>
<comment type="caution">
    <text evidence="2">The sequence shown here is derived from an EMBL/GenBank/DDBJ whole genome shotgun (WGS) entry which is preliminary data.</text>
</comment>
<sequence>MRNKHRAGKTNALGTSPIKLCPSEPPVLACLSFTSPSRTVHDIFRSSLPFIPMNFSKRYTLPSHALVLNLPPRRPNPLRTSTLITGNHPSPPPSRKMTSFSLLPPGLENPPKPAHPPPHLPLGPPHLPHHSLALFPNRLANLPLPPPNKRQVHPKRNLPPPLPRQIPLPTDIFRLGEIRGAGHPRGKKPFRQVGVVGTSCSRGIIKVGVLSHGG</sequence>
<reference evidence="2 3" key="1">
    <citation type="journal article" date="2023" name="bioRxiv">
        <title>High-quality genome assemblies of four members of thePodospora anserinaspecies complex.</title>
        <authorList>
            <person name="Ament-Velasquez S.L."/>
            <person name="Vogan A.A."/>
            <person name="Wallerman O."/>
            <person name="Hartmann F."/>
            <person name="Gautier V."/>
            <person name="Silar P."/>
            <person name="Giraud T."/>
            <person name="Johannesson H."/>
        </authorList>
    </citation>
    <scope>NUCLEOTIDE SEQUENCE [LARGE SCALE GENOMIC DNA]</scope>
    <source>
        <strain evidence="2 3">CBS 411.78</strain>
    </source>
</reference>
<feature type="compositionally biased region" description="Pro residues" evidence="1">
    <location>
        <begin position="157"/>
        <end position="166"/>
    </location>
</feature>
<feature type="compositionally biased region" description="Low complexity" evidence="1">
    <location>
        <begin position="130"/>
        <end position="142"/>
    </location>
</feature>
<organism evidence="2 3">
    <name type="scientific">Podospora pseudopauciseta</name>
    <dbReference type="NCBI Taxonomy" id="2093780"/>
    <lineage>
        <taxon>Eukaryota</taxon>
        <taxon>Fungi</taxon>
        <taxon>Dikarya</taxon>
        <taxon>Ascomycota</taxon>
        <taxon>Pezizomycotina</taxon>
        <taxon>Sordariomycetes</taxon>
        <taxon>Sordariomycetidae</taxon>
        <taxon>Sordariales</taxon>
        <taxon>Podosporaceae</taxon>
        <taxon>Podospora</taxon>
    </lineage>
</organism>
<dbReference type="EMBL" id="JAFFHB010000007">
    <property type="protein sequence ID" value="KAK4664233.1"/>
    <property type="molecule type" value="Genomic_DNA"/>
</dbReference>
<evidence type="ECO:0000256" key="1">
    <source>
        <dbReference type="SAM" id="MobiDB-lite"/>
    </source>
</evidence>
<gene>
    <name evidence="2" type="ORF">QC763_503785</name>
</gene>
<proteinExistence type="predicted"/>
<feature type="compositionally biased region" description="Pro residues" evidence="1">
    <location>
        <begin position="107"/>
        <end position="126"/>
    </location>
</feature>
<keyword evidence="3" id="KW-1185">Reference proteome</keyword>
<dbReference type="Proteomes" id="UP001326199">
    <property type="component" value="Unassembled WGS sequence"/>
</dbReference>
<name>A0ABR0H861_9PEZI</name>
<dbReference type="GeneID" id="87933307"/>
<evidence type="ECO:0000313" key="3">
    <source>
        <dbReference type="Proteomes" id="UP001326199"/>
    </source>
</evidence>
<accession>A0ABR0H861</accession>
<protein>
    <submittedName>
        <fullName evidence="2">Uncharacterized protein</fullName>
    </submittedName>
</protein>
<evidence type="ECO:0000313" key="2">
    <source>
        <dbReference type="EMBL" id="KAK4664233.1"/>
    </source>
</evidence>
<feature type="region of interest" description="Disordered" evidence="1">
    <location>
        <begin position="72"/>
        <end position="168"/>
    </location>
</feature>